<organism evidence="1 2">
    <name type="scientific">Methylocella tundrae</name>
    <dbReference type="NCBI Taxonomy" id="227605"/>
    <lineage>
        <taxon>Bacteria</taxon>
        <taxon>Pseudomonadati</taxon>
        <taxon>Pseudomonadota</taxon>
        <taxon>Alphaproteobacteria</taxon>
        <taxon>Hyphomicrobiales</taxon>
        <taxon>Beijerinckiaceae</taxon>
        <taxon>Methylocella</taxon>
    </lineage>
</organism>
<dbReference type="Proteomes" id="UP000485880">
    <property type="component" value="Unassembled WGS sequence"/>
</dbReference>
<sequence length="55" mass="6077">MIHEKAFFIHAPSKTDAIDLGFSVNRGATLSLPRGRTKAKSSSLQFAVLKNELYI</sequence>
<gene>
    <name evidence="1" type="ORF">MPC4_100008</name>
</gene>
<reference evidence="1 2" key="1">
    <citation type="submission" date="2019-05" db="EMBL/GenBank/DDBJ databases">
        <authorList>
            <person name="Farhan Ul Haque M."/>
        </authorList>
    </citation>
    <scope>NUCLEOTIDE SEQUENCE [LARGE SCALE GENOMIC DNA]</scope>
    <source>
        <strain evidence="1">2</strain>
    </source>
</reference>
<dbReference type="EMBL" id="CABFMQ020000002">
    <property type="protein sequence ID" value="VTZ48565.1"/>
    <property type="molecule type" value="Genomic_DNA"/>
</dbReference>
<accession>A0A8B6M1F7</accession>
<dbReference type="AlphaFoldDB" id="A0A8B6M1F7"/>
<protein>
    <submittedName>
        <fullName evidence="1">Uncharacterized protein</fullName>
    </submittedName>
</protein>
<evidence type="ECO:0000313" key="1">
    <source>
        <dbReference type="EMBL" id="VTZ48565.1"/>
    </source>
</evidence>
<proteinExistence type="predicted"/>
<keyword evidence="2" id="KW-1185">Reference proteome</keyword>
<comment type="caution">
    <text evidence="1">The sequence shown here is derived from an EMBL/GenBank/DDBJ whole genome shotgun (WGS) entry which is preliminary data.</text>
</comment>
<evidence type="ECO:0000313" key="2">
    <source>
        <dbReference type="Proteomes" id="UP000485880"/>
    </source>
</evidence>
<name>A0A8B6M1F7_METTU</name>